<dbReference type="OrthoDB" id="2580323at2759"/>
<protein>
    <submittedName>
        <fullName evidence="1">Uncharacterized protein</fullName>
    </submittedName>
</protein>
<proteinExistence type="predicted"/>
<reference evidence="1" key="2">
    <citation type="submission" date="2014-03" db="EMBL/GenBank/DDBJ databases">
        <title>The Genome Annotation of Fusarium oxysporum PHW808.</title>
        <authorList>
            <consortium name="The Broad Institute Genomics Platform"/>
            <person name="Ma L.-J."/>
            <person name="Corby-Kistler H."/>
            <person name="Broz K."/>
            <person name="Gale L.R."/>
            <person name="Jonkers W."/>
            <person name="O'Donnell K."/>
            <person name="Ploetz R."/>
            <person name="Steinberg C."/>
            <person name="Schwartz D.C."/>
            <person name="VanEtten H."/>
            <person name="Zhou S."/>
            <person name="Young S.K."/>
            <person name="Zeng Q."/>
            <person name="Gargeya S."/>
            <person name="Fitzgerald M."/>
            <person name="Abouelleil A."/>
            <person name="Alvarado L."/>
            <person name="Chapman S.B."/>
            <person name="Gainer-Dewar J."/>
            <person name="Goldberg J."/>
            <person name="Griggs A."/>
            <person name="Gujja S."/>
            <person name="Hansen M."/>
            <person name="Howarth C."/>
            <person name="Imamovic A."/>
            <person name="Ireland A."/>
            <person name="Larimer J."/>
            <person name="McCowan C."/>
            <person name="Murphy C."/>
            <person name="Pearson M."/>
            <person name="Poon T.W."/>
            <person name="Priest M."/>
            <person name="Roberts A."/>
            <person name="Saif S."/>
            <person name="Shea T."/>
            <person name="Sykes S."/>
            <person name="Wortman J."/>
            <person name="Nusbaum C."/>
            <person name="Birren B."/>
        </authorList>
    </citation>
    <scope>NUCLEOTIDE SEQUENCE</scope>
    <source>
        <strain evidence="1">54008</strain>
    </source>
</reference>
<dbReference type="PANTHER" id="PTHR40616:SF1">
    <property type="entry name" value="LINALOOL DEHYDRATASE_ISOMERASE DOMAIN-CONTAINING PROTEIN"/>
    <property type="match status" value="1"/>
</dbReference>
<dbReference type="HOGENOM" id="CLU_1090055_0_0_1"/>
<dbReference type="EMBL" id="KK033742">
    <property type="protein sequence ID" value="EXL65123.1"/>
    <property type="molecule type" value="Genomic_DNA"/>
</dbReference>
<organism evidence="1">
    <name type="scientific">Fusarium oxysporum f. sp. conglutinans race 2 54008</name>
    <dbReference type="NCBI Taxonomy" id="1089457"/>
    <lineage>
        <taxon>Eukaryota</taxon>
        <taxon>Fungi</taxon>
        <taxon>Dikarya</taxon>
        <taxon>Ascomycota</taxon>
        <taxon>Pezizomycotina</taxon>
        <taxon>Sordariomycetes</taxon>
        <taxon>Hypocreomycetidae</taxon>
        <taxon>Hypocreales</taxon>
        <taxon>Nectriaceae</taxon>
        <taxon>Fusarium</taxon>
        <taxon>Fusarium oxysporum species complex</taxon>
    </lineage>
</organism>
<sequence>MRNLAGPWDRAYTFDMTKSLGILSHFLAPIIGRKEAGVWQYPEVMSHARDWAWAPLIAVHSEFHNSLLSDDLKESLKTFDGERTYNGKAYYPPYDLDTRNITTWLSESLMIGAQSYRTRSANGPSNNKAQFHPAVAHWAYGDDNIGWLSLRPTEAHVLMEVSPKKLKVTYPEGTSSSVFTFVASPSLAKRDVQSWADIQGISISVSGNANPVPKVTFAGRYGGSGSPIYDHNYWSLVHTMPAGFEGTPEIIIEFE</sequence>
<reference evidence="1" key="1">
    <citation type="submission" date="2011-11" db="EMBL/GenBank/DDBJ databases">
        <title>The Genome Sequence of Fusarium oxysporum PHW808.</title>
        <authorList>
            <consortium name="The Broad Institute Genome Sequencing Platform"/>
            <person name="Ma L.-J."/>
            <person name="Gale L.R."/>
            <person name="Schwartz D.C."/>
            <person name="Zhou S."/>
            <person name="Corby-Kistler H."/>
            <person name="Young S.K."/>
            <person name="Zeng Q."/>
            <person name="Gargeya S."/>
            <person name="Fitzgerald M."/>
            <person name="Haas B."/>
            <person name="Abouelleil A."/>
            <person name="Alvarado L."/>
            <person name="Arachchi H.M."/>
            <person name="Berlin A."/>
            <person name="Brown A."/>
            <person name="Chapman S.B."/>
            <person name="Chen Z."/>
            <person name="Dunbar C."/>
            <person name="Freedman E."/>
            <person name="Gearin G."/>
            <person name="Goldberg J."/>
            <person name="Griggs A."/>
            <person name="Gujja S."/>
            <person name="Heiman D."/>
            <person name="Howarth C."/>
            <person name="Larson L."/>
            <person name="Lui A."/>
            <person name="MacDonald P.J.P."/>
            <person name="Montmayeur A."/>
            <person name="Murphy C."/>
            <person name="Neiman D."/>
            <person name="Pearson M."/>
            <person name="Priest M."/>
            <person name="Roberts A."/>
            <person name="Saif S."/>
            <person name="Shea T."/>
            <person name="Shenoy N."/>
            <person name="Sisk P."/>
            <person name="Stolte C."/>
            <person name="Sykes S."/>
            <person name="Wortman J."/>
            <person name="Nusbaum C."/>
            <person name="Birren B."/>
        </authorList>
    </citation>
    <scope>NUCLEOTIDE SEQUENCE [LARGE SCALE GENOMIC DNA]</scope>
    <source>
        <strain evidence="1">54008</strain>
    </source>
</reference>
<dbReference type="AlphaFoldDB" id="X0GP85"/>
<accession>X0GP85</accession>
<gene>
    <name evidence="1" type="ORF">FOPG_18637</name>
</gene>
<name>X0GP85_FUSOX</name>
<dbReference type="Proteomes" id="UP000030676">
    <property type="component" value="Unassembled WGS sequence"/>
</dbReference>
<evidence type="ECO:0000313" key="1">
    <source>
        <dbReference type="EMBL" id="EXL65123.1"/>
    </source>
</evidence>
<dbReference type="PANTHER" id="PTHR40616">
    <property type="entry name" value="LINALOOL DEHYDRATASE_ISOMERASE DOMAIN-CONTAINING PROTEIN"/>
    <property type="match status" value="1"/>
</dbReference>